<gene>
    <name evidence="1" type="ORF">B0H15DRAFT_566428</name>
</gene>
<organism evidence="1 2">
    <name type="scientific">Mycena belliarum</name>
    <dbReference type="NCBI Taxonomy" id="1033014"/>
    <lineage>
        <taxon>Eukaryota</taxon>
        <taxon>Fungi</taxon>
        <taxon>Dikarya</taxon>
        <taxon>Basidiomycota</taxon>
        <taxon>Agaricomycotina</taxon>
        <taxon>Agaricomycetes</taxon>
        <taxon>Agaricomycetidae</taxon>
        <taxon>Agaricales</taxon>
        <taxon>Marasmiineae</taxon>
        <taxon>Mycenaceae</taxon>
        <taxon>Mycena</taxon>
    </lineage>
</organism>
<protein>
    <submittedName>
        <fullName evidence="1">Uncharacterized protein</fullName>
    </submittedName>
</protein>
<evidence type="ECO:0000313" key="2">
    <source>
        <dbReference type="Proteomes" id="UP001222325"/>
    </source>
</evidence>
<accession>A0AAD6XKF2</accession>
<dbReference type="Proteomes" id="UP001222325">
    <property type="component" value="Unassembled WGS sequence"/>
</dbReference>
<comment type="caution">
    <text evidence="1">The sequence shown here is derived from an EMBL/GenBank/DDBJ whole genome shotgun (WGS) entry which is preliminary data.</text>
</comment>
<dbReference type="AlphaFoldDB" id="A0AAD6XKF2"/>
<sequence>MIKDESPASYLPFALHLADASILVSPVKFIKPLLRVEQDDTTLLLCARSSRRRSHYYRPRTATNQSEPLTMLSVVEHKSLCSNPSRFYVPEPDRLCIPVTLVWRQHCNSRTTYNMIFQRATTIRLRSNYPNVPNSLPSLSHRIHINLKEEEERKKKSEQIESKNTERPTVFNTISTIINNHNITFHSSSLSIAFVLPLQQILPPSSATILPS</sequence>
<reference evidence="1" key="1">
    <citation type="submission" date="2023-03" db="EMBL/GenBank/DDBJ databases">
        <title>Massive genome expansion in bonnet fungi (Mycena s.s.) driven by repeated elements and novel gene families across ecological guilds.</title>
        <authorList>
            <consortium name="Lawrence Berkeley National Laboratory"/>
            <person name="Harder C.B."/>
            <person name="Miyauchi S."/>
            <person name="Viragh M."/>
            <person name="Kuo A."/>
            <person name="Thoen E."/>
            <person name="Andreopoulos B."/>
            <person name="Lu D."/>
            <person name="Skrede I."/>
            <person name="Drula E."/>
            <person name="Henrissat B."/>
            <person name="Morin E."/>
            <person name="Kohler A."/>
            <person name="Barry K."/>
            <person name="LaButti K."/>
            <person name="Morin E."/>
            <person name="Salamov A."/>
            <person name="Lipzen A."/>
            <person name="Mereny Z."/>
            <person name="Hegedus B."/>
            <person name="Baldrian P."/>
            <person name="Stursova M."/>
            <person name="Weitz H."/>
            <person name="Taylor A."/>
            <person name="Grigoriev I.V."/>
            <person name="Nagy L.G."/>
            <person name="Martin F."/>
            <person name="Kauserud H."/>
        </authorList>
    </citation>
    <scope>NUCLEOTIDE SEQUENCE</scope>
    <source>
        <strain evidence="1">CBHHK173m</strain>
    </source>
</reference>
<proteinExistence type="predicted"/>
<name>A0AAD6XKF2_9AGAR</name>
<evidence type="ECO:0000313" key="1">
    <source>
        <dbReference type="EMBL" id="KAJ7077319.1"/>
    </source>
</evidence>
<dbReference type="EMBL" id="JARJCN010000074">
    <property type="protein sequence ID" value="KAJ7077319.1"/>
    <property type="molecule type" value="Genomic_DNA"/>
</dbReference>
<keyword evidence="2" id="KW-1185">Reference proteome</keyword>